<organism evidence="5 6">
    <name type="scientific">Symplocastrum torsivum CPER-KK1</name>
    <dbReference type="NCBI Taxonomy" id="450513"/>
    <lineage>
        <taxon>Bacteria</taxon>
        <taxon>Bacillati</taxon>
        <taxon>Cyanobacteriota</taxon>
        <taxon>Cyanophyceae</taxon>
        <taxon>Oscillatoriophycideae</taxon>
        <taxon>Oscillatoriales</taxon>
        <taxon>Microcoleaceae</taxon>
        <taxon>Symplocastrum</taxon>
    </lineage>
</organism>
<dbReference type="InterPro" id="IPR050204">
    <property type="entry name" value="AraC_XylS_family_regulators"/>
</dbReference>
<gene>
    <name evidence="5" type="ORF">KME25_10420</name>
</gene>
<dbReference type="InterPro" id="IPR037923">
    <property type="entry name" value="HTH-like"/>
</dbReference>
<dbReference type="SMART" id="SM00342">
    <property type="entry name" value="HTH_ARAC"/>
    <property type="match status" value="1"/>
</dbReference>
<dbReference type="InterPro" id="IPR009057">
    <property type="entry name" value="Homeodomain-like_sf"/>
</dbReference>
<dbReference type="PANTHER" id="PTHR46796:SF6">
    <property type="entry name" value="ARAC SUBFAMILY"/>
    <property type="match status" value="1"/>
</dbReference>
<accession>A0A951PK99</accession>
<dbReference type="SUPFAM" id="SSF51215">
    <property type="entry name" value="Regulatory protein AraC"/>
    <property type="match status" value="1"/>
</dbReference>
<dbReference type="Pfam" id="PF12833">
    <property type="entry name" value="HTH_18"/>
    <property type="match status" value="1"/>
</dbReference>
<keyword evidence="1" id="KW-0805">Transcription regulation</keyword>
<comment type="caution">
    <text evidence="5">The sequence shown here is derived from an EMBL/GenBank/DDBJ whole genome shotgun (WGS) entry which is preliminary data.</text>
</comment>
<dbReference type="PANTHER" id="PTHR46796">
    <property type="entry name" value="HTH-TYPE TRANSCRIPTIONAL ACTIVATOR RHAS-RELATED"/>
    <property type="match status" value="1"/>
</dbReference>
<dbReference type="Gene3D" id="1.10.10.60">
    <property type="entry name" value="Homeodomain-like"/>
    <property type="match status" value="2"/>
</dbReference>
<dbReference type="GO" id="GO:0043565">
    <property type="term" value="F:sequence-specific DNA binding"/>
    <property type="evidence" value="ECO:0007669"/>
    <property type="project" value="InterPro"/>
</dbReference>
<dbReference type="InterPro" id="IPR018060">
    <property type="entry name" value="HTH_AraC"/>
</dbReference>
<keyword evidence="3" id="KW-0804">Transcription</keyword>
<dbReference type="AlphaFoldDB" id="A0A951PK99"/>
<name>A0A951PK99_9CYAN</name>
<sequence>MSLRKINDISQLIPDSTVLSSREQAWRGLEVIHNFYSYSELSVPAYSSHIIAVHFGHPVTLVEKIDGRTHESCLRKGDVTIVPAGLPSKWCRLEGEEIDVINMHLKPDFLRGVAAGISDANPDRIEIISYLGKQDAQITHIGYALRAAIEENKAGSQLYAESLATALAVHLLHNYCATTQPIREYMGGLPPHKFRRVREYINEHIQDDLSLSDLAEVSAMSPYHFARQFKQTTGLSPHQYVTLRRIEQAKVLLTKTDLSITEIALRVGCASQSHLSKLFRQVTGISPKAYRQAQS</sequence>
<proteinExistence type="predicted"/>
<reference evidence="5" key="2">
    <citation type="journal article" date="2022" name="Microbiol. Resour. Announc.">
        <title>Metagenome Sequencing to Explore Phylogenomics of Terrestrial Cyanobacteria.</title>
        <authorList>
            <person name="Ward R.D."/>
            <person name="Stajich J.E."/>
            <person name="Johansen J.R."/>
            <person name="Huntemann M."/>
            <person name="Clum A."/>
            <person name="Foster B."/>
            <person name="Foster B."/>
            <person name="Roux S."/>
            <person name="Palaniappan K."/>
            <person name="Varghese N."/>
            <person name="Mukherjee S."/>
            <person name="Reddy T.B.K."/>
            <person name="Daum C."/>
            <person name="Copeland A."/>
            <person name="Chen I.A."/>
            <person name="Ivanova N.N."/>
            <person name="Kyrpides N.C."/>
            <person name="Shapiro N."/>
            <person name="Eloe-Fadrosh E.A."/>
            <person name="Pietrasiak N."/>
        </authorList>
    </citation>
    <scope>NUCLEOTIDE SEQUENCE</scope>
    <source>
        <strain evidence="5">CPER-KK1</strain>
    </source>
</reference>
<evidence type="ECO:0000256" key="3">
    <source>
        <dbReference type="ARBA" id="ARBA00023163"/>
    </source>
</evidence>
<evidence type="ECO:0000256" key="1">
    <source>
        <dbReference type="ARBA" id="ARBA00023015"/>
    </source>
</evidence>
<feature type="domain" description="HTH araC/xylS-type" evidence="4">
    <location>
        <begin position="195"/>
        <end position="293"/>
    </location>
</feature>
<dbReference type="Proteomes" id="UP000753908">
    <property type="component" value="Unassembled WGS sequence"/>
</dbReference>
<dbReference type="SUPFAM" id="SSF46689">
    <property type="entry name" value="Homeodomain-like"/>
    <property type="match status" value="2"/>
</dbReference>
<keyword evidence="2" id="KW-0238">DNA-binding</keyword>
<evidence type="ECO:0000313" key="6">
    <source>
        <dbReference type="Proteomes" id="UP000753908"/>
    </source>
</evidence>
<evidence type="ECO:0000256" key="2">
    <source>
        <dbReference type="ARBA" id="ARBA00023125"/>
    </source>
</evidence>
<evidence type="ECO:0000313" key="5">
    <source>
        <dbReference type="EMBL" id="MBW4544841.1"/>
    </source>
</evidence>
<reference evidence="5" key="1">
    <citation type="submission" date="2021-05" db="EMBL/GenBank/DDBJ databases">
        <authorList>
            <person name="Pietrasiak N."/>
            <person name="Ward R."/>
            <person name="Stajich J.E."/>
            <person name="Kurbessoian T."/>
        </authorList>
    </citation>
    <scope>NUCLEOTIDE SEQUENCE</scope>
    <source>
        <strain evidence="5">CPER-KK1</strain>
    </source>
</reference>
<dbReference type="GO" id="GO:0003700">
    <property type="term" value="F:DNA-binding transcription factor activity"/>
    <property type="evidence" value="ECO:0007669"/>
    <property type="project" value="InterPro"/>
</dbReference>
<dbReference type="EMBL" id="JAHHIF010000011">
    <property type="protein sequence ID" value="MBW4544841.1"/>
    <property type="molecule type" value="Genomic_DNA"/>
</dbReference>
<protein>
    <submittedName>
        <fullName evidence="5">AraC family transcriptional regulator</fullName>
    </submittedName>
</protein>
<evidence type="ECO:0000259" key="4">
    <source>
        <dbReference type="PROSITE" id="PS01124"/>
    </source>
</evidence>
<dbReference type="PROSITE" id="PS01124">
    <property type="entry name" value="HTH_ARAC_FAMILY_2"/>
    <property type="match status" value="1"/>
</dbReference>